<dbReference type="EnsemblPlants" id="AET1Gv20422100.3">
    <property type="protein sequence ID" value="AET1Gv20422100.3"/>
    <property type="gene ID" value="AET1Gv20422100"/>
</dbReference>
<keyword evidence="6" id="KW-1185">Reference proteome</keyword>
<sequence>GSSKKKAKQHVDQLKRLQEKDPEFFKYLEECDKELLEFNDDGIADDQESDEEPKSVPKEEPKESVKPITMEMVDSWCKGAEDGKIGSIRSILQAFRRACHYGEDSGDNSAPKFSVMSGSVLDKVMHYVLKNMDSILRQLLGAPSSGGKKEKISELMMTNSWKRNGNLMRVYLVNAFHMITEMTDDQMIAFTILRVRASAVFLAAFPSLLRKYVKTLLYTWARGRGAMPFISFLFLRDLCVQVGPDCLDTCLKGIYKAYLVNCKLSKSISGSKLQHIQFLGNCVKELYTVDPQSAYQHAFVFIRQLAVILRGALTERGPKTSKDKKQKERNKPTNKQLEVLFLLVFAKYFLVFWKHKCCLLIGGIHSFRLFADNSSFLG</sequence>
<reference evidence="5" key="3">
    <citation type="journal article" date="2017" name="Nature">
        <title>Genome sequence of the progenitor of the wheat D genome Aegilops tauschii.</title>
        <authorList>
            <person name="Luo M.C."/>
            <person name="Gu Y.Q."/>
            <person name="Puiu D."/>
            <person name="Wang H."/>
            <person name="Twardziok S.O."/>
            <person name="Deal K.R."/>
            <person name="Huo N."/>
            <person name="Zhu T."/>
            <person name="Wang L."/>
            <person name="Wang Y."/>
            <person name="McGuire P.E."/>
            <person name="Liu S."/>
            <person name="Long H."/>
            <person name="Ramasamy R.K."/>
            <person name="Rodriguez J.C."/>
            <person name="Van S.L."/>
            <person name="Yuan L."/>
            <person name="Wang Z."/>
            <person name="Xia Z."/>
            <person name="Xiao L."/>
            <person name="Anderson O.D."/>
            <person name="Ouyang S."/>
            <person name="Liang Y."/>
            <person name="Zimin A.V."/>
            <person name="Pertea G."/>
            <person name="Qi P."/>
            <person name="Bennetzen J.L."/>
            <person name="Dai X."/>
            <person name="Dawson M.W."/>
            <person name="Muller H.G."/>
            <person name="Kugler K."/>
            <person name="Rivarola-Duarte L."/>
            <person name="Spannagl M."/>
            <person name="Mayer K.F.X."/>
            <person name="Lu F.H."/>
            <person name="Bevan M.W."/>
            <person name="Leroy P."/>
            <person name="Li P."/>
            <person name="You F.M."/>
            <person name="Sun Q."/>
            <person name="Liu Z."/>
            <person name="Lyons E."/>
            <person name="Wicker T."/>
            <person name="Salzberg S.L."/>
            <person name="Devos K.M."/>
            <person name="Dvorak J."/>
        </authorList>
    </citation>
    <scope>NUCLEOTIDE SEQUENCE [LARGE SCALE GENOMIC DNA]</scope>
    <source>
        <strain evidence="5">cv. AL8/78</strain>
    </source>
</reference>
<dbReference type="Gramene" id="AET1Gv20422100.3">
    <property type="protein sequence ID" value="AET1Gv20422100.3"/>
    <property type="gene ID" value="AET1Gv20422100"/>
</dbReference>
<evidence type="ECO:0008006" key="7">
    <source>
        <dbReference type="Google" id="ProtNLM"/>
    </source>
</evidence>
<feature type="compositionally biased region" description="Basic and acidic residues" evidence="4">
    <location>
        <begin position="52"/>
        <end position="65"/>
    </location>
</feature>
<dbReference type="InterPro" id="IPR005343">
    <property type="entry name" value="Noc2"/>
</dbReference>
<reference evidence="5" key="5">
    <citation type="journal article" date="2021" name="G3 (Bethesda)">
        <title>Aegilops tauschii genome assembly Aet v5.0 features greater sequence contiguity and improved annotation.</title>
        <authorList>
            <person name="Wang L."/>
            <person name="Zhu T."/>
            <person name="Rodriguez J.C."/>
            <person name="Deal K.R."/>
            <person name="Dubcovsky J."/>
            <person name="McGuire P.E."/>
            <person name="Lux T."/>
            <person name="Spannagl M."/>
            <person name="Mayer K.F.X."/>
            <person name="Baldrich P."/>
            <person name="Meyers B.C."/>
            <person name="Huo N."/>
            <person name="Gu Y.Q."/>
            <person name="Zhou H."/>
            <person name="Devos K.M."/>
            <person name="Bennetzen J.L."/>
            <person name="Unver T."/>
            <person name="Budak H."/>
            <person name="Gulick P.J."/>
            <person name="Galiba G."/>
            <person name="Kalapos B."/>
            <person name="Nelson D.R."/>
            <person name="Li P."/>
            <person name="You F.M."/>
            <person name="Luo M.C."/>
            <person name="Dvorak J."/>
        </authorList>
    </citation>
    <scope>NUCLEOTIDE SEQUENCE [LARGE SCALE GENOMIC DNA]</scope>
    <source>
        <strain evidence="5">cv. AL8/78</strain>
    </source>
</reference>
<accession>A0A452YI52</accession>
<evidence type="ECO:0000256" key="2">
    <source>
        <dbReference type="ARBA" id="ARBA00005907"/>
    </source>
</evidence>
<organism evidence="5 6">
    <name type="scientific">Aegilops tauschii subsp. strangulata</name>
    <name type="common">Goatgrass</name>
    <dbReference type="NCBI Taxonomy" id="200361"/>
    <lineage>
        <taxon>Eukaryota</taxon>
        <taxon>Viridiplantae</taxon>
        <taxon>Streptophyta</taxon>
        <taxon>Embryophyta</taxon>
        <taxon>Tracheophyta</taxon>
        <taxon>Spermatophyta</taxon>
        <taxon>Magnoliopsida</taxon>
        <taxon>Liliopsida</taxon>
        <taxon>Poales</taxon>
        <taxon>Poaceae</taxon>
        <taxon>BOP clade</taxon>
        <taxon>Pooideae</taxon>
        <taxon>Triticodae</taxon>
        <taxon>Triticeae</taxon>
        <taxon>Triticinae</taxon>
        <taxon>Aegilops</taxon>
    </lineage>
</organism>
<evidence type="ECO:0000313" key="6">
    <source>
        <dbReference type="Proteomes" id="UP000015105"/>
    </source>
</evidence>
<dbReference type="GO" id="GO:0042273">
    <property type="term" value="P:ribosomal large subunit biogenesis"/>
    <property type="evidence" value="ECO:0007669"/>
    <property type="project" value="TreeGrafter"/>
</dbReference>
<feature type="region of interest" description="Disordered" evidence="4">
    <location>
        <begin position="39"/>
        <end position="65"/>
    </location>
</feature>
<protein>
    <recommendedName>
        <fullName evidence="7">Nucleolar complex protein 2 homolog</fullName>
    </recommendedName>
</protein>
<proteinExistence type="inferred from homology"/>
<dbReference type="GO" id="GO:0030690">
    <property type="term" value="C:Noc1p-Noc2p complex"/>
    <property type="evidence" value="ECO:0007669"/>
    <property type="project" value="TreeGrafter"/>
</dbReference>
<dbReference type="Pfam" id="PF03715">
    <property type="entry name" value="Noc2"/>
    <property type="match status" value="1"/>
</dbReference>
<dbReference type="GO" id="GO:0005730">
    <property type="term" value="C:nucleolus"/>
    <property type="evidence" value="ECO:0007669"/>
    <property type="project" value="TreeGrafter"/>
</dbReference>
<name>A0A452YI52_AEGTS</name>
<dbReference type="GO" id="GO:0030691">
    <property type="term" value="C:Noc2p-Noc3p complex"/>
    <property type="evidence" value="ECO:0007669"/>
    <property type="project" value="TreeGrafter"/>
</dbReference>
<comment type="subcellular location">
    <subcellularLocation>
        <location evidence="1">Nucleus</location>
    </subcellularLocation>
</comment>
<comment type="similarity">
    <text evidence="2">Belongs to the NOC2 family.</text>
</comment>
<reference evidence="5" key="4">
    <citation type="submission" date="2019-03" db="UniProtKB">
        <authorList>
            <consortium name="EnsemblPlants"/>
        </authorList>
    </citation>
    <scope>IDENTIFICATION</scope>
</reference>
<dbReference type="AlphaFoldDB" id="A0A452YI52"/>
<evidence type="ECO:0000313" key="5">
    <source>
        <dbReference type="EnsemblPlants" id="AET1Gv20422100.3"/>
    </source>
</evidence>
<reference evidence="6" key="2">
    <citation type="journal article" date="2017" name="Nat. Plants">
        <title>The Aegilops tauschii genome reveals multiple impacts of transposons.</title>
        <authorList>
            <person name="Zhao G."/>
            <person name="Zou C."/>
            <person name="Li K."/>
            <person name="Wang K."/>
            <person name="Li T."/>
            <person name="Gao L."/>
            <person name="Zhang X."/>
            <person name="Wang H."/>
            <person name="Yang Z."/>
            <person name="Liu X."/>
            <person name="Jiang W."/>
            <person name="Mao L."/>
            <person name="Kong X."/>
            <person name="Jiao Y."/>
            <person name="Jia J."/>
        </authorList>
    </citation>
    <scope>NUCLEOTIDE SEQUENCE [LARGE SCALE GENOMIC DNA]</scope>
    <source>
        <strain evidence="6">cv. AL8/78</strain>
    </source>
</reference>
<keyword evidence="3" id="KW-0539">Nucleus</keyword>
<dbReference type="Proteomes" id="UP000015105">
    <property type="component" value="Chromosome 1D"/>
</dbReference>
<feature type="compositionally biased region" description="Acidic residues" evidence="4">
    <location>
        <begin position="39"/>
        <end position="51"/>
    </location>
</feature>
<dbReference type="PANTHER" id="PTHR12687:SF4">
    <property type="entry name" value="NUCLEOLAR COMPLEX PROTEIN 2 HOMOLOG"/>
    <property type="match status" value="1"/>
</dbReference>
<evidence type="ECO:0000256" key="4">
    <source>
        <dbReference type="SAM" id="MobiDB-lite"/>
    </source>
</evidence>
<dbReference type="PANTHER" id="PTHR12687">
    <property type="entry name" value="NUCLEOLAR COMPLEX 2 AND RAD4-RELATED"/>
    <property type="match status" value="1"/>
</dbReference>
<dbReference type="GO" id="GO:0005654">
    <property type="term" value="C:nucleoplasm"/>
    <property type="evidence" value="ECO:0007669"/>
    <property type="project" value="TreeGrafter"/>
</dbReference>
<evidence type="ECO:0000256" key="1">
    <source>
        <dbReference type="ARBA" id="ARBA00004123"/>
    </source>
</evidence>
<evidence type="ECO:0000256" key="3">
    <source>
        <dbReference type="ARBA" id="ARBA00023242"/>
    </source>
</evidence>
<reference evidence="6" key="1">
    <citation type="journal article" date="2014" name="Science">
        <title>Ancient hybridizations among the ancestral genomes of bread wheat.</title>
        <authorList>
            <consortium name="International Wheat Genome Sequencing Consortium,"/>
            <person name="Marcussen T."/>
            <person name="Sandve S.R."/>
            <person name="Heier L."/>
            <person name="Spannagl M."/>
            <person name="Pfeifer M."/>
            <person name="Jakobsen K.S."/>
            <person name="Wulff B.B."/>
            <person name="Steuernagel B."/>
            <person name="Mayer K.F."/>
            <person name="Olsen O.A."/>
        </authorList>
    </citation>
    <scope>NUCLEOTIDE SEQUENCE [LARGE SCALE GENOMIC DNA]</scope>
    <source>
        <strain evidence="6">cv. AL8/78</strain>
    </source>
</reference>